<dbReference type="NCBIfam" id="NF045682">
    <property type="entry name" value="DVU0772_fam"/>
    <property type="match status" value="1"/>
</dbReference>
<sequence length="117" mass="13122">MLSWQELKARPEIVGAIDWEITPAQAFEAFQIKSTTAQRGLGTVYYFYLSTWRGENQVLLVERTYVDSEEVARAPVPQELVAAAARAGEGQDMPRGQLALSPEIKGWLRRELGLEKA</sequence>
<keyword evidence="2" id="KW-1185">Reference proteome</keyword>
<dbReference type="Proteomes" id="UP001366166">
    <property type="component" value="Chromosome"/>
</dbReference>
<dbReference type="AlphaFoldDB" id="A0AAU9EYI6"/>
<gene>
    <name evidence="1" type="ORF">FAK_36360</name>
</gene>
<proteinExistence type="predicted"/>
<dbReference type="RefSeq" id="WP_338602578.1">
    <property type="nucleotide sequence ID" value="NZ_AP028679.1"/>
</dbReference>
<accession>A0AAU9EYI6</accession>
<name>A0AAU9EYI6_9BACT</name>
<evidence type="ECO:0000313" key="1">
    <source>
        <dbReference type="EMBL" id="BEQ16570.1"/>
    </source>
</evidence>
<reference evidence="2" key="1">
    <citation type="journal article" date="2023" name="Arch. Microbiol.">
        <title>Desulfoferula mesophilus gen. nov. sp. nov., a mesophilic sulfate-reducing bacterium isolated from a brackish lake sediment.</title>
        <authorList>
            <person name="Watanabe T."/>
            <person name="Yabe T."/>
            <person name="Tsuji J.M."/>
            <person name="Fukui M."/>
        </authorList>
    </citation>
    <scope>NUCLEOTIDE SEQUENCE [LARGE SCALE GENOMIC DNA]</scope>
    <source>
        <strain evidence="2">12FAK</strain>
    </source>
</reference>
<dbReference type="EMBL" id="AP028679">
    <property type="protein sequence ID" value="BEQ16570.1"/>
    <property type="molecule type" value="Genomic_DNA"/>
</dbReference>
<protein>
    <submittedName>
        <fullName evidence="1">Uncharacterized protein</fullName>
    </submittedName>
</protein>
<dbReference type="KEGG" id="dmp:FAK_36360"/>
<organism evidence="1 2">
    <name type="scientific">Desulfoferula mesophila</name>
    <dbReference type="NCBI Taxonomy" id="3058419"/>
    <lineage>
        <taxon>Bacteria</taxon>
        <taxon>Pseudomonadati</taxon>
        <taxon>Thermodesulfobacteriota</taxon>
        <taxon>Desulfarculia</taxon>
        <taxon>Desulfarculales</taxon>
        <taxon>Desulfarculaceae</taxon>
        <taxon>Desulfoferula</taxon>
    </lineage>
</organism>
<dbReference type="InterPro" id="IPR059223">
    <property type="entry name" value="DVU0772-like"/>
</dbReference>
<evidence type="ECO:0000313" key="2">
    <source>
        <dbReference type="Proteomes" id="UP001366166"/>
    </source>
</evidence>